<name>A0AB34K1U4_PRYPA</name>
<dbReference type="AlphaFoldDB" id="A0AB34K1U4"/>
<evidence type="ECO:0000313" key="2">
    <source>
        <dbReference type="EMBL" id="KAL1526846.1"/>
    </source>
</evidence>
<reference evidence="2 3" key="1">
    <citation type="journal article" date="2024" name="Science">
        <title>Giant polyketide synthase enzymes in the biosynthesis of giant marine polyether toxins.</title>
        <authorList>
            <person name="Fallon T.R."/>
            <person name="Shende V.V."/>
            <person name="Wierzbicki I.H."/>
            <person name="Pendleton A.L."/>
            <person name="Watervoot N.F."/>
            <person name="Auber R.P."/>
            <person name="Gonzalez D.J."/>
            <person name="Wisecaver J.H."/>
            <person name="Moore B.S."/>
        </authorList>
    </citation>
    <scope>NUCLEOTIDE SEQUENCE [LARGE SCALE GENOMIC DNA]</scope>
    <source>
        <strain evidence="2 3">12B1</strain>
    </source>
</reference>
<dbReference type="EMBL" id="JBGBPQ010000003">
    <property type="protein sequence ID" value="KAL1526846.1"/>
    <property type="molecule type" value="Genomic_DNA"/>
</dbReference>
<dbReference type="Proteomes" id="UP001515480">
    <property type="component" value="Unassembled WGS sequence"/>
</dbReference>
<accession>A0AB34K1U4</accession>
<proteinExistence type="predicted"/>
<organism evidence="2 3">
    <name type="scientific">Prymnesium parvum</name>
    <name type="common">Toxic golden alga</name>
    <dbReference type="NCBI Taxonomy" id="97485"/>
    <lineage>
        <taxon>Eukaryota</taxon>
        <taxon>Haptista</taxon>
        <taxon>Haptophyta</taxon>
        <taxon>Prymnesiophyceae</taxon>
        <taxon>Prymnesiales</taxon>
        <taxon>Prymnesiaceae</taxon>
        <taxon>Prymnesium</taxon>
    </lineage>
</organism>
<evidence type="ECO:0000313" key="3">
    <source>
        <dbReference type="Proteomes" id="UP001515480"/>
    </source>
</evidence>
<sequence>MWLHLSALVAGQLCHEIKVGQAIKATIPLKAVCLLSESLPEGQIVKVAADVGAPDTRLCLLVRGLEDASFVGESCGEHGSATLDLPAHSSPFSYIIYPSTPWGTPSSLRLAAYKTVAAPPSPASIATPDSAAATPLLSPDIYEDCSKVEENQVAFLYAFCPGEECAGKSSAPLLLQCLEDNISAETELCRKAITRVEDCEAATPTPTAVMRIASILLLATASMVLLCTLLRCCCRHIGVVANHNDDSSTAHDEDLSDEEGSVGSVTPLPSGVKMMETPQSEPCNEEDELPAYTEVVPGASIARSTPSKEASSKDNYRPDVQLQ</sequence>
<keyword evidence="3" id="KW-1185">Reference proteome</keyword>
<protein>
    <submittedName>
        <fullName evidence="2">Uncharacterized protein</fullName>
    </submittedName>
</protein>
<feature type="region of interest" description="Disordered" evidence="1">
    <location>
        <begin position="245"/>
        <end position="323"/>
    </location>
</feature>
<comment type="caution">
    <text evidence="2">The sequence shown here is derived from an EMBL/GenBank/DDBJ whole genome shotgun (WGS) entry which is preliminary data.</text>
</comment>
<evidence type="ECO:0000256" key="1">
    <source>
        <dbReference type="SAM" id="MobiDB-lite"/>
    </source>
</evidence>
<gene>
    <name evidence="2" type="ORF">AB1Y20_015538</name>
</gene>